<dbReference type="Proteomes" id="UP000887566">
    <property type="component" value="Unplaced"/>
</dbReference>
<dbReference type="AlphaFoldDB" id="A0A914WQU7"/>
<dbReference type="PROSITE" id="PS51257">
    <property type="entry name" value="PROKAR_LIPOPROTEIN"/>
    <property type="match status" value="1"/>
</dbReference>
<proteinExistence type="predicted"/>
<protein>
    <submittedName>
        <fullName evidence="3">Uncharacterized protein</fullName>
    </submittedName>
</protein>
<evidence type="ECO:0000256" key="1">
    <source>
        <dbReference type="SAM" id="SignalP"/>
    </source>
</evidence>
<accession>A0A914WQU7</accession>
<evidence type="ECO:0000313" key="2">
    <source>
        <dbReference type="Proteomes" id="UP000887566"/>
    </source>
</evidence>
<dbReference type="WBParaSite" id="PSAMB.scaffold4913size13171.g25455.t1">
    <property type="protein sequence ID" value="PSAMB.scaffold4913size13171.g25455.t1"/>
    <property type="gene ID" value="PSAMB.scaffold4913size13171.g25455"/>
</dbReference>
<evidence type="ECO:0000313" key="3">
    <source>
        <dbReference type="WBParaSite" id="PSAMB.scaffold4913size13171.g25455.t1"/>
    </source>
</evidence>
<reference evidence="3" key="1">
    <citation type="submission" date="2022-11" db="UniProtKB">
        <authorList>
            <consortium name="WormBaseParasite"/>
        </authorList>
    </citation>
    <scope>IDENTIFICATION</scope>
</reference>
<feature type="signal peptide" evidence="1">
    <location>
        <begin position="1"/>
        <end position="21"/>
    </location>
</feature>
<keyword evidence="2" id="KW-1185">Reference proteome</keyword>
<sequence length="164" mass="18552">MLFRLIAVSLVMIGCASEVLGAKFNCTATGVNIYDCIWKPENDNIWMEFSGQMNIYNMSAVTSMLKKLKTDGCIKNSTMKDVQAWIKIQTPPNPLRAIYNSLTEEQKTTIVTNLNNMNDPENWPKVSAIYDIVNKKKENLSKANDKKVTKCVEITVTQTKTFTE</sequence>
<feature type="chain" id="PRO_5037019587" evidence="1">
    <location>
        <begin position="22"/>
        <end position="164"/>
    </location>
</feature>
<keyword evidence="1" id="KW-0732">Signal</keyword>
<organism evidence="2 3">
    <name type="scientific">Plectus sambesii</name>
    <dbReference type="NCBI Taxonomy" id="2011161"/>
    <lineage>
        <taxon>Eukaryota</taxon>
        <taxon>Metazoa</taxon>
        <taxon>Ecdysozoa</taxon>
        <taxon>Nematoda</taxon>
        <taxon>Chromadorea</taxon>
        <taxon>Plectida</taxon>
        <taxon>Plectina</taxon>
        <taxon>Plectoidea</taxon>
        <taxon>Plectidae</taxon>
        <taxon>Plectus</taxon>
    </lineage>
</organism>
<name>A0A914WQU7_9BILA</name>